<dbReference type="InterPro" id="IPR001017">
    <property type="entry name" value="DH_E1"/>
</dbReference>
<comment type="similarity">
    <text evidence="1 4">Belongs to the BCKDHA family.</text>
</comment>
<protein>
    <recommendedName>
        <fullName evidence="4">2-oxoisovalerate dehydrogenase subunit alpha</fullName>
        <ecNumber evidence="4">1.2.4.4</ecNumber>
    </recommendedName>
    <alternativeName>
        <fullName evidence="4">Branched-chain alpha-keto acid dehydrogenase E1 component alpha chain</fullName>
    </alternativeName>
</protein>
<accession>A0A7R9Q961</accession>
<keyword evidence="7" id="KW-1185">Reference proteome</keyword>
<evidence type="ECO:0000313" key="6">
    <source>
        <dbReference type="EMBL" id="CAD7636134.1"/>
    </source>
</evidence>
<evidence type="ECO:0000313" key="7">
    <source>
        <dbReference type="Proteomes" id="UP000759131"/>
    </source>
</evidence>
<dbReference type="OrthoDB" id="3845at2759"/>
<dbReference type="EMBL" id="CAJPIZ010018498">
    <property type="protein sequence ID" value="CAG2116564.1"/>
    <property type="molecule type" value="Genomic_DNA"/>
</dbReference>
<sequence>VDNSGNSCVQDLQELDTRLDRDLLIRLYRGMVKLDQIDTVLYNAQRQGRISFYITSHGEEATHFGPAAALEADDMVFCQYREAGVLIWRGFTIDNMLNQCFGNRKDLGKGRQMPIHYGSRDLNCVTIKSTLTSEMVHSVGSAYALKRQQKGRCVLSYFGDGAASEGDAHAALNFAATLDTPIIFYCRNNGYAISTPTTEQYRGDGIAARGPALGIPTIRIDGNDIVANFVAVAEGRRISIEENRPVLIEAMTYRVSHHSTSDDSSVYRSVDEVKKWQKNNHPINRLRKLLEKRDWFSETEEDQYKQEVRKEVLAAVVRAEKVLKPSLKTITAIWPHT</sequence>
<proteinExistence type="inferred from homology"/>
<comment type="cofactor">
    <cofactor evidence="4">
        <name>thiamine diphosphate</name>
        <dbReference type="ChEBI" id="CHEBI:58937"/>
    </cofactor>
</comment>
<feature type="domain" description="Dehydrogenase E1 component" evidence="5">
    <location>
        <begin position="29"/>
        <end position="325"/>
    </location>
</feature>
<keyword evidence="4" id="KW-0786">Thiamine pyrophosphate</keyword>
<reference evidence="6" key="1">
    <citation type="submission" date="2020-11" db="EMBL/GenBank/DDBJ databases">
        <authorList>
            <person name="Tran Van P."/>
        </authorList>
    </citation>
    <scope>NUCLEOTIDE SEQUENCE</scope>
</reference>
<dbReference type="InterPro" id="IPR029061">
    <property type="entry name" value="THDP-binding"/>
</dbReference>
<dbReference type="EC" id="1.2.4.4" evidence="4"/>
<evidence type="ECO:0000256" key="1">
    <source>
        <dbReference type="ARBA" id="ARBA00008646"/>
    </source>
</evidence>
<name>A0A7R9Q961_9ACAR</name>
<dbReference type="GO" id="GO:0003863">
    <property type="term" value="F:branched-chain 2-oxo acid dehydrogenase activity"/>
    <property type="evidence" value="ECO:0007669"/>
    <property type="project" value="UniProtKB-EC"/>
</dbReference>
<evidence type="ECO:0000259" key="5">
    <source>
        <dbReference type="Pfam" id="PF00676"/>
    </source>
</evidence>
<dbReference type="SUPFAM" id="SSF52518">
    <property type="entry name" value="Thiamin diphosphate-binding fold (THDP-binding)"/>
    <property type="match status" value="1"/>
</dbReference>
<gene>
    <name evidence="6" type="ORF">OSB1V03_LOCUS16523</name>
</gene>
<dbReference type="Gene3D" id="3.40.50.970">
    <property type="match status" value="1"/>
</dbReference>
<evidence type="ECO:0000256" key="3">
    <source>
        <dbReference type="ARBA" id="ARBA00023002"/>
    </source>
</evidence>
<comment type="function">
    <text evidence="4">The branched-chain alpha-keto dehydrogenase complex catalyzes the overall conversion of alpha-keto acids to acyl-CoA and CO(2). It contains multiple copies of three enzymatic components: branched-chain alpha-keto acid decarboxylase (E1), lipoamide acyltransferase (E2) and lipoamide dehydrogenase (E3).</text>
</comment>
<feature type="non-terminal residue" evidence="6">
    <location>
        <position position="337"/>
    </location>
</feature>
<evidence type="ECO:0000256" key="4">
    <source>
        <dbReference type="RuleBase" id="RU365014"/>
    </source>
</evidence>
<evidence type="ECO:0000256" key="2">
    <source>
        <dbReference type="ARBA" id="ARBA00022946"/>
    </source>
</evidence>
<dbReference type="Pfam" id="PF00676">
    <property type="entry name" value="E1_dh"/>
    <property type="match status" value="1"/>
</dbReference>
<dbReference type="GO" id="GO:0009083">
    <property type="term" value="P:branched-chain amino acid catabolic process"/>
    <property type="evidence" value="ECO:0007669"/>
    <property type="project" value="TreeGrafter"/>
</dbReference>
<dbReference type="InterPro" id="IPR050771">
    <property type="entry name" value="Alpha-ketoacid_DH_E1_comp"/>
</dbReference>
<dbReference type="EMBL" id="OC873073">
    <property type="protein sequence ID" value="CAD7636134.1"/>
    <property type="molecule type" value="Genomic_DNA"/>
</dbReference>
<dbReference type="AlphaFoldDB" id="A0A7R9Q961"/>
<keyword evidence="3 4" id="KW-0560">Oxidoreductase</keyword>
<dbReference type="PANTHER" id="PTHR43380:SF1">
    <property type="entry name" value="2-OXOISOVALERATE DEHYDROGENASE SUBUNIT ALPHA, MITOCHONDRIAL"/>
    <property type="match status" value="1"/>
</dbReference>
<dbReference type="Proteomes" id="UP000759131">
    <property type="component" value="Unassembled WGS sequence"/>
</dbReference>
<dbReference type="PANTHER" id="PTHR43380">
    <property type="entry name" value="2-OXOISOVALERATE DEHYDROGENASE SUBUNIT ALPHA, MITOCHONDRIAL"/>
    <property type="match status" value="1"/>
</dbReference>
<dbReference type="FunFam" id="3.40.50.970:FF:000108">
    <property type="entry name" value="2-oxoisovalerate dehydrogenase subunit alpha"/>
    <property type="match status" value="1"/>
</dbReference>
<organism evidence="6">
    <name type="scientific">Medioppia subpectinata</name>
    <dbReference type="NCBI Taxonomy" id="1979941"/>
    <lineage>
        <taxon>Eukaryota</taxon>
        <taxon>Metazoa</taxon>
        <taxon>Ecdysozoa</taxon>
        <taxon>Arthropoda</taxon>
        <taxon>Chelicerata</taxon>
        <taxon>Arachnida</taxon>
        <taxon>Acari</taxon>
        <taxon>Acariformes</taxon>
        <taxon>Sarcoptiformes</taxon>
        <taxon>Oribatida</taxon>
        <taxon>Brachypylina</taxon>
        <taxon>Oppioidea</taxon>
        <taxon>Oppiidae</taxon>
        <taxon>Medioppia</taxon>
    </lineage>
</organism>
<comment type="catalytic activity">
    <reaction evidence="4">
        <text>N(6)-[(R)-lipoyl]-L-lysyl-[protein] + 3-methyl-2-oxobutanoate + H(+) = N(6)-[(R)-S(8)-2-methylpropanoyldihydrolipoyl]-L-lysyl-[protein] + CO2</text>
        <dbReference type="Rhea" id="RHEA:13457"/>
        <dbReference type="Rhea" id="RHEA-COMP:10474"/>
        <dbReference type="Rhea" id="RHEA-COMP:10497"/>
        <dbReference type="ChEBI" id="CHEBI:11851"/>
        <dbReference type="ChEBI" id="CHEBI:15378"/>
        <dbReference type="ChEBI" id="CHEBI:16526"/>
        <dbReference type="ChEBI" id="CHEBI:83099"/>
        <dbReference type="ChEBI" id="CHEBI:83142"/>
        <dbReference type="EC" id="1.2.4.4"/>
    </reaction>
</comment>
<keyword evidence="2" id="KW-0809">Transit peptide</keyword>
<dbReference type="CDD" id="cd02000">
    <property type="entry name" value="TPP_E1_PDC_ADC_BCADC"/>
    <property type="match status" value="1"/>
</dbReference>